<evidence type="ECO:0000256" key="6">
    <source>
        <dbReference type="ARBA" id="ARBA00023136"/>
    </source>
</evidence>
<keyword evidence="10" id="KW-1185">Reference proteome</keyword>
<feature type="transmembrane region" description="Helical" evidence="7">
    <location>
        <begin position="76"/>
        <end position="97"/>
    </location>
</feature>
<dbReference type="CDD" id="cd06261">
    <property type="entry name" value="TM_PBP2"/>
    <property type="match status" value="1"/>
</dbReference>
<keyword evidence="2 7" id="KW-0813">Transport</keyword>
<proteinExistence type="inferred from homology"/>
<dbReference type="InterPro" id="IPR050809">
    <property type="entry name" value="UgpAE/MalFG_permease"/>
</dbReference>
<dbReference type="GO" id="GO:0005886">
    <property type="term" value="C:plasma membrane"/>
    <property type="evidence" value="ECO:0007669"/>
    <property type="project" value="UniProtKB-SubCell"/>
</dbReference>
<keyword evidence="5 7" id="KW-1133">Transmembrane helix</keyword>
<comment type="caution">
    <text evidence="9">The sequence shown here is derived from an EMBL/GenBank/DDBJ whole genome shotgun (WGS) entry which is preliminary data.</text>
</comment>
<dbReference type="Gene3D" id="1.10.3720.10">
    <property type="entry name" value="MetI-like"/>
    <property type="match status" value="1"/>
</dbReference>
<evidence type="ECO:0000259" key="8">
    <source>
        <dbReference type="PROSITE" id="PS50928"/>
    </source>
</evidence>
<reference evidence="9 10" key="1">
    <citation type="journal article" date="2009" name="Int. J. Syst. Evol. Microbiol.">
        <title>Paenibacillus contaminans sp. nov., isolated from a contaminated laboratory plate.</title>
        <authorList>
            <person name="Chou J.H."/>
            <person name="Lee J.H."/>
            <person name="Lin M.C."/>
            <person name="Chang P.S."/>
            <person name="Arun A.B."/>
            <person name="Young C.C."/>
            <person name="Chen W.M."/>
        </authorList>
    </citation>
    <scope>NUCLEOTIDE SEQUENCE [LARGE SCALE GENOMIC DNA]</scope>
    <source>
        <strain evidence="9 10">CKOBP-6</strain>
    </source>
</reference>
<keyword evidence="4 7" id="KW-0812">Transmembrane</keyword>
<dbReference type="Proteomes" id="UP000250369">
    <property type="component" value="Unassembled WGS sequence"/>
</dbReference>
<evidence type="ECO:0000256" key="5">
    <source>
        <dbReference type="ARBA" id="ARBA00022989"/>
    </source>
</evidence>
<dbReference type="PANTHER" id="PTHR43227:SF11">
    <property type="entry name" value="BLL4140 PROTEIN"/>
    <property type="match status" value="1"/>
</dbReference>
<feature type="transmembrane region" description="Helical" evidence="7">
    <location>
        <begin position="265"/>
        <end position="286"/>
    </location>
</feature>
<evidence type="ECO:0000256" key="3">
    <source>
        <dbReference type="ARBA" id="ARBA00022475"/>
    </source>
</evidence>
<protein>
    <submittedName>
        <fullName evidence="9">Sugar ABC transporter permease</fullName>
    </submittedName>
</protein>
<dbReference type="AlphaFoldDB" id="A0A329MSB6"/>
<feature type="transmembrane region" description="Helical" evidence="7">
    <location>
        <begin position="12"/>
        <end position="30"/>
    </location>
</feature>
<evidence type="ECO:0000256" key="4">
    <source>
        <dbReference type="ARBA" id="ARBA00022692"/>
    </source>
</evidence>
<dbReference type="RefSeq" id="WP_113029653.1">
    <property type="nucleotide sequence ID" value="NZ_QMFB01000002.1"/>
</dbReference>
<dbReference type="SUPFAM" id="SSF161098">
    <property type="entry name" value="MetI-like"/>
    <property type="match status" value="1"/>
</dbReference>
<dbReference type="EMBL" id="QMFB01000002">
    <property type="protein sequence ID" value="RAV22246.1"/>
    <property type="molecule type" value="Genomic_DNA"/>
</dbReference>
<dbReference type="Pfam" id="PF00528">
    <property type="entry name" value="BPD_transp_1"/>
    <property type="match status" value="1"/>
</dbReference>
<gene>
    <name evidence="9" type="ORF">DQG23_04650</name>
</gene>
<sequence>MQRKFQLGDKVMLLLIALPGILHFIIFRYIPLGGNIIAFQDYNMFQGFLGSPFVGFKHFVTMFTYDEFFQILKNSILLSLYSIIFGFPAPLILALLLNEVRSMWFKRPVQTLLYMPHFLSWVIVGGIFINLLATKGFVNQFLGLFGMGPYDFVTMPEFFRPIVISVSIWKEIGWGTILYLAALTAINPSLYEAAMVDGANRWRRMWHITLPSLLPTIMVLFLLRIGSVLEANVEQVLIFQNPLNRSVAEIIDTYVYRVGLLSAQFSFSTAIGMFQALVGFILIMLLNQVSKRTTGESIY</sequence>
<comment type="subcellular location">
    <subcellularLocation>
        <location evidence="1 7">Cell membrane</location>
        <topology evidence="1 7">Multi-pass membrane protein</topology>
    </subcellularLocation>
</comment>
<dbReference type="GO" id="GO:0055085">
    <property type="term" value="P:transmembrane transport"/>
    <property type="evidence" value="ECO:0007669"/>
    <property type="project" value="InterPro"/>
</dbReference>
<name>A0A329MSB6_9BACL</name>
<feature type="domain" description="ABC transmembrane type-1" evidence="8">
    <location>
        <begin position="72"/>
        <end position="286"/>
    </location>
</feature>
<evidence type="ECO:0000256" key="1">
    <source>
        <dbReference type="ARBA" id="ARBA00004651"/>
    </source>
</evidence>
<comment type="similarity">
    <text evidence="7">Belongs to the binding-protein-dependent transport system permease family.</text>
</comment>
<organism evidence="9 10">
    <name type="scientific">Paenibacillus contaminans</name>
    <dbReference type="NCBI Taxonomy" id="450362"/>
    <lineage>
        <taxon>Bacteria</taxon>
        <taxon>Bacillati</taxon>
        <taxon>Bacillota</taxon>
        <taxon>Bacilli</taxon>
        <taxon>Bacillales</taxon>
        <taxon>Paenibacillaceae</taxon>
        <taxon>Paenibacillus</taxon>
    </lineage>
</organism>
<feature type="transmembrane region" description="Helical" evidence="7">
    <location>
        <begin position="205"/>
        <end position="225"/>
    </location>
</feature>
<feature type="transmembrane region" description="Helical" evidence="7">
    <location>
        <begin position="118"/>
        <end position="138"/>
    </location>
</feature>
<evidence type="ECO:0000256" key="2">
    <source>
        <dbReference type="ARBA" id="ARBA00022448"/>
    </source>
</evidence>
<dbReference type="InterPro" id="IPR035906">
    <property type="entry name" value="MetI-like_sf"/>
</dbReference>
<dbReference type="OrthoDB" id="2566545at2"/>
<feature type="transmembrane region" description="Helical" evidence="7">
    <location>
        <begin position="158"/>
        <end position="184"/>
    </location>
</feature>
<accession>A0A329MSB6</accession>
<dbReference type="PROSITE" id="PS50928">
    <property type="entry name" value="ABC_TM1"/>
    <property type="match status" value="1"/>
</dbReference>
<evidence type="ECO:0000256" key="7">
    <source>
        <dbReference type="RuleBase" id="RU363032"/>
    </source>
</evidence>
<dbReference type="PANTHER" id="PTHR43227">
    <property type="entry name" value="BLL4140 PROTEIN"/>
    <property type="match status" value="1"/>
</dbReference>
<keyword evidence="6 7" id="KW-0472">Membrane</keyword>
<dbReference type="InterPro" id="IPR000515">
    <property type="entry name" value="MetI-like"/>
</dbReference>
<evidence type="ECO:0000313" key="9">
    <source>
        <dbReference type="EMBL" id="RAV22246.1"/>
    </source>
</evidence>
<keyword evidence="3" id="KW-1003">Cell membrane</keyword>
<evidence type="ECO:0000313" key="10">
    <source>
        <dbReference type="Proteomes" id="UP000250369"/>
    </source>
</evidence>